<evidence type="ECO:0000313" key="1">
    <source>
        <dbReference type="EMBL" id="AMW32000.2"/>
    </source>
</evidence>
<evidence type="ECO:0000313" key="2">
    <source>
        <dbReference type="Proteomes" id="UP000093740"/>
    </source>
</evidence>
<dbReference type="SUPFAM" id="SSF159941">
    <property type="entry name" value="MM3350-like"/>
    <property type="match status" value="1"/>
</dbReference>
<proteinExistence type="predicted"/>
<protein>
    <submittedName>
        <fullName evidence="1">Plasmid pRiA4b ORF-3 family protein</fullName>
    </submittedName>
</protein>
<keyword evidence="2" id="KW-1185">Reference proteome</keyword>
<accession>A0AAI8CJ57</accession>
<reference evidence="1 2" key="1">
    <citation type="journal article" date="2015" name="Stand. Genomic Sci.">
        <title>Genome sequence of a native-feather degrading extremely thermophilic Eubacterium, Fervidobacterium islandicum AW-1.</title>
        <authorList>
            <person name="Lee Y.J."/>
            <person name="Jeong H."/>
            <person name="Park G.S."/>
            <person name="Kwak Y."/>
            <person name="Lee S.J."/>
            <person name="Lee S.J."/>
            <person name="Park M.K."/>
            <person name="Kim J.Y."/>
            <person name="Kang H.K."/>
            <person name="Shin J.H."/>
            <person name="Lee D.W."/>
        </authorList>
    </citation>
    <scope>NUCLEOTIDE SEQUENCE [LARGE SCALE GENOMIC DNA]</scope>
    <source>
        <strain evidence="1 2">AW-1</strain>
    </source>
</reference>
<dbReference type="EMBL" id="CP014334">
    <property type="protein sequence ID" value="AMW32000.2"/>
    <property type="molecule type" value="Genomic_DNA"/>
</dbReference>
<dbReference type="RefSeq" id="WP_033191472.1">
    <property type="nucleotide sequence ID" value="NZ_CP126499.1"/>
</dbReference>
<dbReference type="KEGG" id="fia:NA23_00685"/>
<gene>
    <name evidence="1" type="ORF">NA23_00685</name>
</gene>
<organism evidence="1 2">
    <name type="scientific">Fervidobacterium islandicum</name>
    <dbReference type="NCBI Taxonomy" id="2423"/>
    <lineage>
        <taxon>Bacteria</taxon>
        <taxon>Thermotogati</taxon>
        <taxon>Thermotogota</taxon>
        <taxon>Thermotogae</taxon>
        <taxon>Thermotogales</taxon>
        <taxon>Fervidobacteriaceae</taxon>
        <taxon>Fervidobacterium</taxon>
    </lineage>
</organism>
<dbReference type="AlphaFoldDB" id="A0AAI8CJ57"/>
<dbReference type="InterPro" id="IPR024047">
    <property type="entry name" value="MM3350-like_sf"/>
</dbReference>
<dbReference type="Gene3D" id="3.10.290.30">
    <property type="entry name" value="MM3350-like"/>
    <property type="match status" value="1"/>
</dbReference>
<dbReference type="Proteomes" id="UP000093740">
    <property type="component" value="Chromosome"/>
</dbReference>
<sequence>MLFLFDYGDEWQFIVELKKITEPEPNKKSPAILEIFGKPPKQYPDTKKSWKKNLKSEHAQTLSILNLVSISSKSFYRFVSIENEFQTKSFC</sequence>
<name>A0AAI8CJ57_FERIS</name>
<dbReference type="RefSeq" id="WP_249477096.1">
    <property type="nucleotide sequence ID" value="NZ_CP014334.2"/>
</dbReference>